<keyword evidence="10" id="KW-0282">Flagellum</keyword>
<dbReference type="RefSeq" id="WP_090074309.1">
    <property type="nucleotide sequence ID" value="NZ_FOVR01000010.1"/>
</dbReference>
<dbReference type="PANTHER" id="PTHR30033">
    <property type="entry name" value="FLAGELLAR HOOK-ASSOCIATED PROTEIN 1"/>
    <property type="match status" value="1"/>
</dbReference>
<dbReference type="PANTHER" id="PTHR30033:SF1">
    <property type="entry name" value="FLAGELLAR HOOK-ASSOCIATED PROTEIN 1"/>
    <property type="match status" value="1"/>
</dbReference>
<dbReference type="Pfam" id="PF22638">
    <property type="entry name" value="FlgK_D1"/>
    <property type="match status" value="1"/>
</dbReference>
<protein>
    <recommendedName>
        <fullName evidence="4">Flagellar hook-associated protein 1</fullName>
    </recommendedName>
</protein>
<dbReference type="SUPFAM" id="SSF64518">
    <property type="entry name" value="Phase 1 flagellin"/>
    <property type="match status" value="1"/>
</dbReference>
<evidence type="ECO:0000259" key="8">
    <source>
        <dbReference type="Pfam" id="PF06429"/>
    </source>
</evidence>
<dbReference type="GO" id="GO:0005198">
    <property type="term" value="F:structural molecule activity"/>
    <property type="evidence" value="ECO:0007669"/>
    <property type="project" value="InterPro"/>
</dbReference>
<evidence type="ECO:0000256" key="6">
    <source>
        <dbReference type="ARBA" id="ARBA00023143"/>
    </source>
</evidence>
<evidence type="ECO:0000256" key="3">
    <source>
        <dbReference type="ARBA" id="ARBA00009677"/>
    </source>
</evidence>
<evidence type="ECO:0000313" key="11">
    <source>
        <dbReference type="Proteomes" id="UP000199236"/>
    </source>
</evidence>
<evidence type="ECO:0000259" key="7">
    <source>
        <dbReference type="Pfam" id="PF00460"/>
    </source>
</evidence>
<keyword evidence="6" id="KW-0975">Bacterial flagellum</keyword>
<dbReference type="Pfam" id="PF06429">
    <property type="entry name" value="Flg_bbr_C"/>
    <property type="match status" value="1"/>
</dbReference>
<dbReference type="Pfam" id="PF00460">
    <property type="entry name" value="Flg_bb_rod"/>
    <property type="match status" value="1"/>
</dbReference>
<name>A0A1I5IZZ1_9HYPH</name>
<comment type="similarity">
    <text evidence="3">Belongs to the flagella basal body rod proteins family.</text>
</comment>
<dbReference type="InterPro" id="IPR053927">
    <property type="entry name" value="FlgK_helical"/>
</dbReference>
<dbReference type="STRING" id="655353.SAMN04488056_110111"/>
<dbReference type="OrthoDB" id="7181295at2"/>
<organism evidence="10 11">
    <name type="scientific">Cohaesibacter marisflavi</name>
    <dbReference type="NCBI Taxonomy" id="655353"/>
    <lineage>
        <taxon>Bacteria</taxon>
        <taxon>Pseudomonadati</taxon>
        <taxon>Pseudomonadota</taxon>
        <taxon>Alphaproteobacteria</taxon>
        <taxon>Hyphomicrobiales</taxon>
        <taxon>Cohaesibacteraceae</taxon>
    </lineage>
</organism>
<dbReference type="InterPro" id="IPR001444">
    <property type="entry name" value="Flag_bb_rod_N"/>
</dbReference>
<keyword evidence="11" id="KW-1185">Reference proteome</keyword>
<sequence length="619" mass="65819">MALSQALSVASSGLKATSRDLEIVSSNITNANTPGYTRKISSRQDMVLNGQVTSVIQTDAQRTLDLVAQRQFWSETGATSYSKTINDYLTQVDAMFGQPGDGNSLDSLVNAFATSLQALETSPDDATTRLEVLNNASVMTRAMNDASETLQALRQDAEFAIETAVQDTNEILKHIEKLDLQIQELTLSSGESAVGLMDQRDAYVSQLAELMPVRVTQRENNSIQISTTSGMTLYDVSASQFEFSAYGTVGPYTEWDSAATDNQLGTVYLKSNNSDLHDVTLSGGFGGSKIGALLELRDDILVEAQNQLDSLADGLADAFGKFDVEGTAVTAGAQAGFDLDLTDLQSGNEFSFTYQDVGTGQTNTVTFVRVDSASSLPLDDEVTARNDDTVVGIDFSGGMASVVTQVQTALGGAFSVSNPAGNTLQILDDGAANTVSIQSFDAEATATGLQQTAGALPLFVDGGEGPGLYTGSVDGMVQQTGFAARITVNEALFNDPTLLVQHSASTGIGDQTRPAALNNALTENELAFTYQQGGAPVSMTVDEFARQVISFQSQQAATAQTRHEGQEIVMNNVMSRLEQSSSVDVDEELARLLELQTAYSANARVMTAVKDMMDALMRI</sequence>
<feature type="domain" description="Flagellar basal-body/hook protein C-terminal" evidence="8">
    <location>
        <begin position="580"/>
        <end position="618"/>
    </location>
</feature>
<gene>
    <name evidence="10" type="ORF">SAMN04488056_110111</name>
</gene>
<keyword evidence="10" id="KW-0966">Cell projection</keyword>
<proteinExistence type="inferred from homology"/>
<dbReference type="InterPro" id="IPR002371">
    <property type="entry name" value="FlgK"/>
</dbReference>
<feature type="domain" description="Flagellar basal body rod protein N-terminal" evidence="7">
    <location>
        <begin position="7"/>
        <end position="37"/>
    </location>
</feature>
<keyword evidence="5" id="KW-0964">Secreted</keyword>
<dbReference type="GO" id="GO:0005576">
    <property type="term" value="C:extracellular region"/>
    <property type="evidence" value="ECO:0007669"/>
    <property type="project" value="UniProtKB-SubCell"/>
</dbReference>
<dbReference type="Proteomes" id="UP000199236">
    <property type="component" value="Unassembled WGS sequence"/>
</dbReference>
<evidence type="ECO:0000259" key="9">
    <source>
        <dbReference type="Pfam" id="PF22638"/>
    </source>
</evidence>
<dbReference type="AlphaFoldDB" id="A0A1I5IZZ1"/>
<keyword evidence="10" id="KW-0969">Cilium</keyword>
<accession>A0A1I5IZZ1</accession>
<dbReference type="NCBIfam" id="TIGR02492">
    <property type="entry name" value="flgK_ends"/>
    <property type="match status" value="1"/>
</dbReference>
<evidence type="ECO:0000313" key="10">
    <source>
        <dbReference type="EMBL" id="SFO66154.1"/>
    </source>
</evidence>
<dbReference type="EMBL" id="FOVR01000010">
    <property type="protein sequence ID" value="SFO66154.1"/>
    <property type="molecule type" value="Genomic_DNA"/>
</dbReference>
<evidence type="ECO:0000256" key="2">
    <source>
        <dbReference type="ARBA" id="ARBA00004613"/>
    </source>
</evidence>
<evidence type="ECO:0000256" key="1">
    <source>
        <dbReference type="ARBA" id="ARBA00004117"/>
    </source>
</evidence>
<reference evidence="10 11" key="1">
    <citation type="submission" date="2016-10" db="EMBL/GenBank/DDBJ databases">
        <authorList>
            <person name="de Groot N.N."/>
        </authorList>
    </citation>
    <scope>NUCLEOTIDE SEQUENCE [LARGE SCALE GENOMIC DNA]</scope>
    <source>
        <strain evidence="10 11">CGMCC 1.9157</strain>
    </source>
</reference>
<evidence type="ECO:0000256" key="5">
    <source>
        <dbReference type="ARBA" id="ARBA00022525"/>
    </source>
</evidence>
<dbReference type="GO" id="GO:0009425">
    <property type="term" value="C:bacterial-type flagellum basal body"/>
    <property type="evidence" value="ECO:0007669"/>
    <property type="project" value="UniProtKB-SubCell"/>
</dbReference>
<dbReference type="InterPro" id="IPR010930">
    <property type="entry name" value="Flg_bb/hook_C_dom"/>
</dbReference>
<dbReference type="GO" id="GO:0044780">
    <property type="term" value="P:bacterial-type flagellum assembly"/>
    <property type="evidence" value="ECO:0007669"/>
    <property type="project" value="InterPro"/>
</dbReference>
<dbReference type="GO" id="GO:0009424">
    <property type="term" value="C:bacterial-type flagellum hook"/>
    <property type="evidence" value="ECO:0007669"/>
    <property type="project" value="InterPro"/>
</dbReference>
<comment type="subcellular location">
    <subcellularLocation>
        <location evidence="1">Bacterial flagellum basal body</location>
    </subcellularLocation>
    <subcellularLocation>
        <location evidence="2">Secreted</location>
    </subcellularLocation>
</comment>
<feature type="domain" description="Flagellar hook-associated protein FlgK helical" evidence="9">
    <location>
        <begin position="89"/>
        <end position="330"/>
    </location>
</feature>
<evidence type="ECO:0000256" key="4">
    <source>
        <dbReference type="ARBA" id="ARBA00016244"/>
    </source>
</evidence>